<accession>A0A0N8H4M4</accession>
<protein>
    <recommendedName>
        <fullName evidence="3">Lipoprotein</fullName>
    </recommendedName>
</protein>
<evidence type="ECO:0000313" key="2">
    <source>
        <dbReference type="Proteomes" id="UP000050280"/>
    </source>
</evidence>
<name>A0A0N8H4M4_9FLAO</name>
<evidence type="ECO:0008006" key="3">
    <source>
        <dbReference type="Google" id="ProtNLM"/>
    </source>
</evidence>
<dbReference type="PROSITE" id="PS51257">
    <property type="entry name" value="PROKAR_LIPOPROTEIN"/>
    <property type="match status" value="1"/>
</dbReference>
<proteinExistence type="predicted"/>
<reference evidence="1 2" key="1">
    <citation type="submission" date="2015-09" db="EMBL/GenBank/DDBJ databases">
        <title>Genome sequence of the marine flavobacterium Croceitalea dokdonensis DOKDO 023 that contains proton- and sodium-pumping rhodopsins.</title>
        <authorList>
            <person name="Kwon S.-K."/>
            <person name="Lee H.K."/>
            <person name="Kwak M.-J."/>
            <person name="Kim J.F."/>
        </authorList>
    </citation>
    <scope>NUCLEOTIDE SEQUENCE [LARGE SCALE GENOMIC DNA]</scope>
    <source>
        <strain evidence="1 2">DOKDO 023</strain>
    </source>
</reference>
<keyword evidence="2" id="KW-1185">Reference proteome</keyword>
<organism evidence="1 2">
    <name type="scientific">Croceitalea dokdonensis DOKDO 023</name>
    <dbReference type="NCBI Taxonomy" id="1300341"/>
    <lineage>
        <taxon>Bacteria</taxon>
        <taxon>Pseudomonadati</taxon>
        <taxon>Bacteroidota</taxon>
        <taxon>Flavobacteriia</taxon>
        <taxon>Flavobacteriales</taxon>
        <taxon>Flavobacteriaceae</taxon>
        <taxon>Croceitalea</taxon>
    </lineage>
</organism>
<sequence>MNTFKKIFLSSTSLFCLLFISCEIIQKDTVKKTINTKAGTATQMHERNEKVDDSVLIQLPKNANYYMQKNMVTENQYLSFYNSKLYFIGTTDDFDEAREGYLPGYFHSIVEDLKIDSKGFTFMLDASKLEFYTVQDAPGISPQENEIWDIVPLKGKRTYRATIIADTIYIETKDFDTRKFIKTNAG</sequence>
<dbReference type="AlphaFoldDB" id="A0A0N8H4M4"/>
<evidence type="ECO:0000313" key="1">
    <source>
        <dbReference type="EMBL" id="KPM33780.1"/>
    </source>
</evidence>
<dbReference type="Proteomes" id="UP000050280">
    <property type="component" value="Unassembled WGS sequence"/>
</dbReference>
<comment type="caution">
    <text evidence="1">The sequence shown here is derived from an EMBL/GenBank/DDBJ whole genome shotgun (WGS) entry which is preliminary data.</text>
</comment>
<dbReference type="OrthoDB" id="1355849at2"/>
<dbReference type="RefSeq" id="WP_157449632.1">
    <property type="nucleotide sequence ID" value="NZ_LDJX01000001.1"/>
</dbReference>
<gene>
    <name evidence="1" type="ORF">I595_686</name>
</gene>
<dbReference type="EMBL" id="LDJX01000001">
    <property type="protein sequence ID" value="KPM33780.1"/>
    <property type="molecule type" value="Genomic_DNA"/>
</dbReference>